<gene>
    <name evidence="9" type="ORF">DW687_00695</name>
</gene>
<dbReference type="PANTHER" id="PTHR34390:SF2">
    <property type="entry name" value="SUCCINATE TRANSPORTER SUBUNIT YJJP-RELATED"/>
    <property type="match status" value="1"/>
</dbReference>
<feature type="domain" description="Threonine/serine exporter-like N-terminal" evidence="8">
    <location>
        <begin position="10"/>
        <end position="245"/>
    </location>
</feature>
<protein>
    <submittedName>
        <fullName evidence="9">Threonine/serine exporter</fullName>
    </submittedName>
</protein>
<dbReference type="PANTHER" id="PTHR34390">
    <property type="entry name" value="UPF0442 PROTEIN YJJB-RELATED"/>
    <property type="match status" value="1"/>
</dbReference>
<evidence type="ECO:0000313" key="9">
    <source>
        <dbReference type="EMBL" id="RGD75866.1"/>
    </source>
</evidence>
<feature type="transmembrane region" description="Helical" evidence="7">
    <location>
        <begin position="194"/>
        <end position="212"/>
    </location>
</feature>
<accession>A0A3E3E3F1</accession>
<keyword evidence="4 7" id="KW-1133">Transmembrane helix</keyword>
<evidence type="ECO:0000256" key="6">
    <source>
        <dbReference type="ARBA" id="ARBA00034125"/>
    </source>
</evidence>
<evidence type="ECO:0000256" key="2">
    <source>
        <dbReference type="ARBA" id="ARBA00022475"/>
    </source>
</evidence>
<name>A0A3E3E3F1_9FIRM</name>
<dbReference type="RefSeq" id="WP_117530961.1">
    <property type="nucleotide sequence ID" value="NZ_QUSM01000001.1"/>
</dbReference>
<sequence>MQSTKLVSNILDIGEMLLVSGAEVSRVEDTMIRLGTSYGFKKVDVFTITSTIILTIHLPNDEIITQTRRIKKYNTNFEKVEYLNQLSRDICSKKVNISKVEKEIRNIDKTKNYPKVLHLFSYIAISFAFSVFFGGTFSDAVASGITGSILFILLELLNKVNMNNIVISLLSSTLTALSAVTLSNIGIGSNIDKIIIGNIMLLIPGIPLTNSLRDLINGDIISGLLGLLESLLKAAAVALGFSLILIPMGG</sequence>
<evidence type="ECO:0000256" key="1">
    <source>
        <dbReference type="ARBA" id="ARBA00004651"/>
    </source>
</evidence>
<keyword evidence="2" id="KW-1003">Cell membrane</keyword>
<evidence type="ECO:0000256" key="7">
    <source>
        <dbReference type="SAM" id="Phobius"/>
    </source>
</evidence>
<evidence type="ECO:0000256" key="4">
    <source>
        <dbReference type="ARBA" id="ARBA00022989"/>
    </source>
</evidence>
<dbReference type="Proteomes" id="UP000261212">
    <property type="component" value="Unassembled WGS sequence"/>
</dbReference>
<feature type="transmembrane region" description="Helical" evidence="7">
    <location>
        <begin position="224"/>
        <end position="246"/>
    </location>
</feature>
<comment type="subcellular location">
    <subcellularLocation>
        <location evidence="1">Cell membrane</location>
        <topology evidence="1">Multi-pass membrane protein</topology>
    </subcellularLocation>
</comment>
<dbReference type="InterPro" id="IPR010619">
    <property type="entry name" value="ThrE-like_N"/>
</dbReference>
<keyword evidence="3 7" id="KW-0812">Transmembrane</keyword>
<evidence type="ECO:0000256" key="3">
    <source>
        <dbReference type="ARBA" id="ARBA00022692"/>
    </source>
</evidence>
<dbReference type="GO" id="GO:0005886">
    <property type="term" value="C:plasma membrane"/>
    <property type="evidence" value="ECO:0007669"/>
    <property type="project" value="UniProtKB-SubCell"/>
</dbReference>
<proteinExistence type="inferred from homology"/>
<organism evidence="9 10">
    <name type="scientific">Anaerofustis stercorihominis</name>
    <dbReference type="NCBI Taxonomy" id="214853"/>
    <lineage>
        <taxon>Bacteria</taxon>
        <taxon>Bacillati</taxon>
        <taxon>Bacillota</taxon>
        <taxon>Clostridia</taxon>
        <taxon>Eubacteriales</taxon>
        <taxon>Eubacteriaceae</taxon>
        <taxon>Anaerofustis</taxon>
    </lineage>
</organism>
<dbReference type="AlphaFoldDB" id="A0A3E3E3F1"/>
<evidence type="ECO:0000259" key="8">
    <source>
        <dbReference type="Pfam" id="PF06738"/>
    </source>
</evidence>
<dbReference type="InterPro" id="IPR050539">
    <property type="entry name" value="ThrE_Dicarb/AminoAcid_Exp"/>
</dbReference>
<dbReference type="GO" id="GO:0022857">
    <property type="term" value="F:transmembrane transporter activity"/>
    <property type="evidence" value="ECO:0007669"/>
    <property type="project" value="InterPro"/>
</dbReference>
<comment type="caution">
    <text evidence="9">The sequence shown here is derived from an EMBL/GenBank/DDBJ whole genome shotgun (WGS) entry which is preliminary data.</text>
</comment>
<evidence type="ECO:0000313" key="10">
    <source>
        <dbReference type="Proteomes" id="UP000261212"/>
    </source>
</evidence>
<keyword evidence="5 7" id="KW-0472">Membrane</keyword>
<feature type="transmembrane region" description="Helical" evidence="7">
    <location>
        <begin position="140"/>
        <end position="158"/>
    </location>
</feature>
<dbReference type="Pfam" id="PF06738">
    <property type="entry name" value="ThrE"/>
    <property type="match status" value="1"/>
</dbReference>
<feature type="transmembrane region" description="Helical" evidence="7">
    <location>
        <begin position="165"/>
        <end position="188"/>
    </location>
</feature>
<evidence type="ECO:0000256" key="5">
    <source>
        <dbReference type="ARBA" id="ARBA00023136"/>
    </source>
</evidence>
<comment type="similarity">
    <text evidence="6">Belongs to the ThrE exporter (TC 2.A.79) family.</text>
</comment>
<dbReference type="EMBL" id="QUSM01000001">
    <property type="protein sequence ID" value="RGD75866.1"/>
    <property type="molecule type" value="Genomic_DNA"/>
</dbReference>
<reference evidence="9 10" key="1">
    <citation type="submission" date="2018-08" db="EMBL/GenBank/DDBJ databases">
        <title>A genome reference for cultivated species of the human gut microbiota.</title>
        <authorList>
            <person name="Zou Y."/>
            <person name="Xue W."/>
            <person name="Luo G."/>
        </authorList>
    </citation>
    <scope>NUCLEOTIDE SEQUENCE [LARGE SCALE GENOMIC DNA]</scope>
    <source>
        <strain evidence="9 10">AM25-6</strain>
    </source>
</reference>
<feature type="transmembrane region" description="Helical" evidence="7">
    <location>
        <begin position="116"/>
        <end position="134"/>
    </location>
</feature>
<dbReference type="GO" id="GO:0015744">
    <property type="term" value="P:succinate transport"/>
    <property type="evidence" value="ECO:0007669"/>
    <property type="project" value="TreeGrafter"/>
</dbReference>